<gene>
    <name evidence="1" type="ORF">L596_022627</name>
</gene>
<evidence type="ECO:0000313" key="2">
    <source>
        <dbReference type="Proteomes" id="UP000298663"/>
    </source>
</evidence>
<dbReference type="AlphaFoldDB" id="A0A4V6A095"/>
<organism evidence="1 2">
    <name type="scientific">Steinernema carpocapsae</name>
    <name type="common">Entomopathogenic nematode</name>
    <dbReference type="NCBI Taxonomy" id="34508"/>
    <lineage>
        <taxon>Eukaryota</taxon>
        <taxon>Metazoa</taxon>
        <taxon>Ecdysozoa</taxon>
        <taxon>Nematoda</taxon>
        <taxon>Chromadorea</taxon>
        <taxon>Rhabditida</taxon>
        <taxon>Tylenchina</taxon>
        <taxon>Panagrolaimomorpha</taxon>
        <taxon>Strongyloidoidea</taxon>
        <taxon>Steinernematidae</taxon>
        <taxon>Steinernema</taxon>
    </lineage>
</organism>
<keyword evidence="2" id="KW-1185">Reference proteome</keyword>
<accession>A0A4V6A095</accession>
<proteinExistence type="predicted"/>
<dbReference type="EMBL" id="AZBU02000007">
    <property type="protein sequence ID" value="TKR70625.1"/>
    <property type="molecule type" value="Genomic_DNA"/>
</dbReference>
<dbReference type="Proteomes" id="UP000298663">
    <property type="component" value="Unassembled WGS sequence"/>
</dbReference>
<evidence type="ECO:0000313" key="1">
    <source>
        <dbReference type="EMBL" id="TKR70625.1"/>
    </source>
</evidence>
<reference evidence="1 2" key="2">
    <citation type="journal article" date="2019" name="G3 (Bethesda)">
        <title>Hybrid Assembly of the Genome of the Entomopathogenic Nematode Steinernema carpocapsae Identifies the X-Chromosome.</title>
        <authorList>
            <person name="Serra L."/>
            <person name="Macchietto M."/>
            <person name="Macias-Munoz A."/>
            <person name="McGill C.J."/>
            <person name="Rodriguez I.M."/>
            <person name="Rodriguez B."/>
            <person name="Murad R."/>
            <person name="Mortazavi A."/>
        </authorList>
    </citation>
    <scope>NUCLEOTIDE SEQUENCE [LARGE SCALE GENOMIC DNA]</scope>
    <source>
        <strain evidence="1 2">ALL</strain>
    </source>
</reference>
<sequence length="169" mass="18577">MSVLNFDTGVQSLLEILQNARDHFCSNFVPCLLQSAFQGFNGLVIWRIREPNVLRPESRKVCLTPFDRLLGAVGRGPAAKASKGPVGLRPARPLEDACLDACPNKNCVLGTLQGVSNRSKNEHKRNYQGHATTSLGIEVLSLKLCLRNPSFHSTSLEPKNPKQAFQNVL</sequence>
<name>A0A4V6A095_STECR</name>
<comment type="caution">
    <text evidence="1">The sequence shown here is derived from an EMBL/GenBank/DDBJ whole genome shotgun (WGS) entry which is preliminary data.</text>
</comment>
<reference evidence="1 2" key="1">
    <citation type="journal article" date="2015" name="Genome Biol.">
        <title>Comparative genomics of Steinernema reveals deeply conserved gene regulatory networks.</title>
        <authorList>
            <person name="Dillman A.R."/>
            <person name="Macchietto M."/>
            <person name="Porter C.F."/>
            <person name="Rogers A."/>
            <person name="Williams B."/>
            <person name="Antoshechkin I."/>
            <person name="Lee M.M."/>
            <person name="Goodwin Z."/>
            <person name="Lu X."/>
            <person name="Lewis E.E."/>
            <person name="Goodrich-Blair H."/>
            <person name="Stock S.P."/>
            <person name="Adams B.J."/>
            <person name="Sternberg P.W."/>
            <person name="Mortazavi A."/>
        </authorList>
    </citation>
    <scope>NUCLEOTIDE SEQUENCE [LARGE SCALE GENOMIC DNA]</scope>
    <source>
        <strain evidence="1 2">ALL</strain>
    </source>
</reference>
<protein>
    <submittedName>
        <fullName evidence="1">Uncharacterized protein</fullName>
    </submittedName>
</protein>